<evidence type="ECO:0000256" key="4">
    <source>
        <dbReference type="ARBA" id="ARBA00022692"/>
    </source>
</evidence>
<comment type="subcellular location">
    <subcellularLocation>
        <location evidence="1">Membrane</location>
        <topology evidence="1">Multi-pass membrane protein</topology>
    </subcellularLocation>
</comment>
<keyword evidence="6 10" id="KW-1133">Transmembrane helix</keyword>
<gene>
    <name evidence="12" type="ORF">N7498_005904</name>
</gene>
<comment type="caution">
    <text evidence="12">The sequence shown here is derived from an EMBL/GenBank/DDBJ whole genome shotgun (WGS) entry which is preliminary data.</text>
</comment>
<dbReference type="GO" id="GO:0034626">
    <property type="term" value="P:fatty acid elongation, polyunsaturated fatty acid"/>
    <property type="evidence" value="ECO:0007669"/>
    <property type="project" value="TreeGrafter"/>
</dbReference>
<keyword evidence="7 10" id="KW-0443">Lipid metabolism</keyword>
<dbReference type="Proteomes" id="UP001150904">
    <property type="component" value="Unassembled WGS sequence"/>
</dbReference>
<name>A0A9W9T124_9EURO</name>
<dbReference type="PANTHER" id="PTHR11157">
    <property type="entry name" value="FATTY ACID ACYL TRANSFERASE-RELATED"/>
    <property type="match status" value="1"/>
</dbReference>
<evidence type="ECO:0000256" key="10">
    <source>
        <dbReference type="RuleBase" id="RU361115"/>
    </source>
</evidence>
<accession>A0A9W9T124</accession>
<dbReference type="GO" id="GO:0034625">
    <property type="term" value="P:fatty acid elongation, monounsaturated fatty acid"/>
    <property type="evidence" value="ECO:0007669"/>
    <property type="project" value="TreeGrafter"/>
</dbReference>
<keyword evidence="4 10" id="KW-0812">Transmembrane</keyword>
<organism evidence="12 13">
    <name type="scientific">Penicillium cinerascens</name>
    <dbReference type="NCBI Taxonomy" id="70096"/>
    <lineage>
        <taxon>Eukaryota</taxon>
        <taxon>Fungi</taxon>
        <taxon>Dikarya</taxon>
        <taxon>Ascomycota</taxon>
        <taxon>Pezizomycotina</taxon>
        <taxon>Eurotiomycetes</taxon>
        <taxon>Eurotiomycetidae</taxon>
        <taxon>Eurotiales</taxon>
        <taxon>Aspergillaceae</taxon>
        <taxon>Penicillium</taxon>
    </lineage>
</organism>
<keyword evidence="2 10" id="KW-0444">Lipid biosynthesis</keyword>
<feature type="transmembrane region" description="Helical" evidence="10">
    <location>
        <begin position="289"/>
        <end position="309"/>
    </location>
</feature>
<evidence type="ECO:0000256" key="1">
    <source>
        <dbReference type="ARBA" id="ARBA00004141"/>
    </source>
</evidence>
<keyword evidence="9 10" id="KW-0275">Fatty acid biosynthesis</keyword>
<feature type="region of interest" description="Disordered" evidence="11">
    <location>
        <begin position="468"/>
        <end position="535"/>
    </location>
</feature>
<dbReference type="EMBL" id="JAPQKR010000012">
    <property type="protein sequence ID" value="KAJ5205025.1"/>
    <property type="molecule type" value="Genomic_DNA"/>
</dbReference>
<evidence type="ECO:0000313" key="12">
    <source>
        <dbReference type="EMBL" id="KAJ5205025.1"/>
    </source>
</evidence>
<dbReference type="PANTHER" id="PTHR11157:SF169">
    <property type="entry name" value="ELONGATION OF FATTY ACIDS PROTEIN"/>
    <property type="match status" value="1"/>
</dbReference>
<dbReference type="InterPro" id="IPR002076">
    <property type="entry name" value="ELO_fam"/>
</dbReference>
<reference evidence="12" key="2">
    <citation type="journal article" date="2023" name="IMA Fungus">
        <title>Comparative genomic study of the Penicillium genus elucidates a diverse pangenome and 15 lateral gene transfer events.</title>
        <authorList>
            <person name="Petersen C."/>
            <person name="Sorensen T."/>
            <person name="Nielsen M.R."/>
            <person name="Sondergaard T.E."/>
            <person name="Sorensen J.L."/>
            <person name="Fitzpatrick D.A."/>
            <person name="Frisvad J.C."/>
            <person name="Nielsen K.L."/>
        </authorList>
    </citation>
    <scope>NUCLEOTIDE SEQUENCE</scope>
    <source>
        <strain evidence="12">IBT 15544</strain>
    </source>
</reference>
<evidence type="ECO:0000256" key="2">
    <source>
        <dbReference type="ARBA" id="ARBA00022516"/>
    </source>
</evidence>
<evidence type="ECO:0000256" key="8">
    <source>
        <dbReference type="ARBA" id="ARBA00023136"/>
    </source>
</evidence>
<reference evidence="12" key="1">
    <citation type="submission" date="2022-12" db="EMBL/GenBank/DDBJ databases">
        <authorList>
            <person name="Petersen C."/>
        </authorList>
    </citation>
    <scope>NUCLEOTIDE SEQUENCE</scope>
    <source>
        <strain evidence="12">IBT 15544</strain>
    </source>
</reference>
<dbReference type="EC" id="2.3.1.-" evidence="10"/>
<evidence type="ECO:0000256" key="6">
    <source>
        <dbReference type="ARBA" id="ARBA00022989"/>
    </source>
</evidence>
<proteinExistence type="inferred from homology"/>
<evidence type="ECO:0000256" key="3">
    <source>
        <dbReference type="ARBA" id="ARBA00022679"/>
    </source>
</evidence>
<dbReference type="GO" id="GO:0005789">
    <property type="term" value="C:endoplasmic reticulum membrane"/>
    <property type="evidence" value="ECO:0007669"/>
    <property type="project" value="TreeGrafter"/>
</dbReference>
<feature type="transmembrane region" description="Helical" evidence="10">
    <location>
        <begin position="63"/>
        <end position="81"/>
    </location>
</feature>
<feature type="compositionally biased region" description="Low complexity" evidence="11">
    <location>
        <begin position="479"/>
        <end position="490"/>
    </location>
</feature>
<dbReference type="AlphaFoldDB" id="A0A9W9T124"/>
<protein>
    <recommendedName>
        <fullName evidence="10">Elongation of fatty acids protein</fullName>
        <ecNumber evidence="10">2.3.1.-</ecNumber>
    </recommendedName>
</protein>
<feature type="transmembrane region" description="Helical" evidence="10">
    <location>
        <begin position="102"/>
        <end position="126"/>
    </location>
</feature>
<sequence length="535" mass="58534">MFDINVPSQFGLATVRIALPPASLLKFPPNELPETVPAPHVSGWTWKQPFNIPNGLYNQALDVRVPITIASVYALTVLLINRINKARGYKPYAFSNSRLFKVFVVLHNVFLAVYSAWTFVGMLQAFGNSWPDRDQPNGLVGVVDSLCKINGPRGYGNAATYSPLTDQWSIPNSTLKLAGGQPDPSDVGRLWNQGLAYFGWIFYLSKFYEVVDTAIILAKGKKSSTLQTYHHAGAMMCMWAGIRYMAAPIWIFCLVNSAIHAMMYTYYTCTALRIRVPNLIKRSLTSMQITQFVFGTNMAAAYLFVHYTIPYPAGSSALRHLAQAVPAVANATAEAGVVPWLKKLAFRAAGAEGIAENVGGAATAPREGYTQKMVTCMDTSGQAFAIWLNVSYLLPLTYLFVRFFVRSYLNRKDPGLKQPTHMEAAEKAGVDALKGLSRAIQRAAIEGENSETTDDEVIRAHVQKIVEQTTQDSPIRTRASAANKAKADASQSGSDEGFSTVKKGAKKQTKSEQKTSSSSPTAKGDNPFGVLDRNA</sequence>
<evidence type="ECO:0000313" key="13">
    <source>
        <dbReference type="Proteomes" id="UP001150904"/>
    </source>
</evidence>
<dbReference type="GO" id="GO:0019367">
    <property type="term" value="P:fatty acid elongation, saturated fatty acid"/>
    <property type="evidence" value="ECO:0007669"/>
    <property type="project" value="TreeGrafter"/>
</dbReference>
<evidence type="ECO:0000256" key="7">
    <source>
        <dbReference type="ARBA" id="ARBA00023098"/>
    </source>
</evidence>
<dbReference type="GO" id="GO:0042761">
    <property type="term" value="P:very long-chain fatty acid biosynthetic process"/>
    <property type="evidence" value="ECO:0007669"/>
    <property type="project" value="TreeGrafter"/>
</dbReference>
<keyword evidence="8 10" id="KW-0472">Membrane</keyword>
<evidence type="ECO:0000256" key="9">
    <source>
        <dbReference type="ARBA" id="ARBA00023160"/>
    </source>
</evidence>
<comment type="similarity">
    <text evidence="10">Belongs to the ELO family.</text>
</comment>
<dbReference type="GO" id="GO:0009922">
    <property type="term" value="F:fatty acid elongase activity"/>
    <property type="evidence" value="ECO:0007669"/>
    <property type="project" value="InterPro"/>
</dbReference>
<dbReference type="OrthoDB" id="10259681at2759"/>
<feature type="transmembrane region" description="Helical" evidence="10">
    <location>
        <begin position="384"/>
        <end position="405"/>
    </location>
</feature>
<keyword evidence="13" id="KW-1185">Reference proteome</keyword>
<comment type="catalytic activity">
    <reaction evidence="10">
        <text>an acyl-CoA + malonyl-CoA + H(+) = a 3-oxoacyl-CoA + CO2 + CoA</text>
        <dbReference type="Rhea" id="RHEA:50252"/>
        <dbReference type="ChEBI" id="CHEBI:15378"/>
        <dbReference type="ChEBI" id="CHEBI:16526"/>
        <dbReference type="ChEBI" id="CHEBI:57287"/>
        <dbReference type="ChEBI" id="CHEBI:57384"/>
        <dbReference type="ChEBI" id="CHEBI:58342"/>
        <dbReference type="ChEBI" id="CHEBI:90726"/>
    </reaction>
    <physiologicalReaction direction="left-to-right" evidence="10">
        <dbReference type="Rhea" id="RHEA:50253"/>
    </physiologicalReaction>
</comment>
<evidence type="ECO:0000256" key="11">
    <source>
        <dbReference type="SAM" id="MobiDB-lite"/>
    </source>
</evidence>
<keyword evidence="3 10" id="KW-0808">Transferase</keyword>
<dbReference type="Pfam" id="PF01151">
    <property type="entry name" value="ELO"/>
    <property type="match status" value="1"/>
</dbReference>
<feature type="transmembrane region" description="Helical" evidence="10">
    <location>
        <begin position="249"/>
        <end position="269"/>
    </location>
</feature>
<dbReference type="GO" id="GO:0030148">
    <property type="term" value="P:sphingolipid biosynthetic process"/>
    <property type="evidence" value="ECO:0007669"/>
    <property type="project" value="TreeGrafter"/>
</dbReference>
<keyword evidence="5 10" id="KW-0276">Fatty acid metabolism</keyword>
<evidence type="ECO:0000256" key="5">
    <source>
        <dbReference type="ARBA" id="ARBA00022832"/>
    </source>
</evidence>
<dbReference type="RefSeq" id="XP_058309504.1">
    <property type="nucleotide sequence ID" value="XM_058452966.1"/>
</dbReference>
<dbReference type="GeneID" id="83180267"/>